<organism evidence="4 5">
    <name type="scientific">Arenimonas oryziterrae DSM 21050 = YC6267</name>
    <dbReference type="NCBI Taxonomy" id="1121015"/>
    <lineage>
        <taxon>Bacteria</taxon>
        <taxon>Pseudomonadati</taxon>
        <taxon>Pseudomonadota</taxon>
        <taxon>Gammaproteobacteria</taxon>
        <taxon>Lysobacterales</taxon>
        <taxon>Lysobacteraceae</taxon>
        <taxon>Arenimonas</taxon>
    </lineage>
</organism>
<accession>A0A091AQ40</accession>
<dbReference type="PROSITE" id="PS51257">
    <property type="entry name" value="PROKAR_LIPOPROTEIN"/>
    <property type="match status" value="1"/>
</dbReference>
<dbReference type="Pfam" id="PF01464">
    <property type="entry name" value="SLT"/>
    <property type="match status" value="1"/>
</dbReference>
<dbReference type="InterPro" id="IPR036779">
    <property type="entry name" value="LysM_dom_sf"/>
</dbReference>
<dbReference type="Pfam" id="PF01476">
    <property type="entry name" value="LysM"/>
    <property type="match status" value="1"/>
</dbReference>
<dbReference type="Proteomes" id="UP000029385">
    <property type="component" value="Unassembled WGS sequence"/>
</dbReference>
<feature type="compositionally biased region" description="Low complexity" evidence="1">
    <location>
        <begin position="37"/>
        <end position="55"/>
    </location>
</feature>
<dbReference type="AlphaFoldDB" id="A0A091AQ40"/>
<evidence type="ECO:0000256" key="1">
    <source>
        <dbReference type="SAM" id="MobiDB-lite"/>
    </source>
</evidence>
<dbReference type="CDD" id="cd16894">
    <property type="entry name" value="MltD-like"/>
    <property type="match status" value="1"/>
</dbReference>
<keyword evidence="5" id="KW-1185">Reference proteome</keyword>
<comment type="caution">
    <text evidence="4">The sequence shown here is derived from an EMBL/GenBank/DDBJ whole genome shotgun (WGS) entry which is preliminary data.</text>
</comment>
<keyword evidence="2" id="KW-0732">Signal</keyword>
<dbReference type="OrthoDB" id="9815002at2"/>
<dbReference type="EMBL" id="AVCI01000045">
    <property type="protein sequence ID" value="KFN41272.1"/>
    <property type="molecule type" value="Genomic_DNA"/>
</dbReference>
<gene>
    <name evidence="4" type="ORF">N789_05130</name>
</gene>
<dbReference type="CDD" id="cd00118">
    <property type="entry name" value="LysM"/>
    <property type="match status" value="1"/>
</dbReference>
<protein>
    <recommendedName>
        <fullName evidence="3">LysM domain-containing protein</fullName>
    </recommendedName>
</protein>
<proteinExistence type="predicted"/>
<dbReference type="Gene3D" id="3.10.350.10">
    <property type="entry name" value="LysM domain"/>
    <property type="match status" value="1"/>
</dbReference>
<evidence type="ECO:0000313" key="4">
    <source>
        <dbReference type="EMBL" id="KFN41272.1"/>
    </source>
</evidence>
<feature type="domain" description="LysM" evidence="3">
    <location>
        <begin position="368"/>
        <end position="412"/>
    </location>
</feature>
<dbReference type="GO" id="GO:0008932">
    <property type="term" value="F:lytic endotransglycosylase activity"/>
    <property type="evidence" value="ECO:0007669"/>
    <property type="project" value="TreeGrafter"/>
</dbReference>
<dbReference type="PANTHER" id="PTHR33734">
    <property type="entry name" value="LYSM DOMAIN-CONTAINING GPI-ANCHORED PROTEIN 2"/>
    <property type="match status" value="1"/>
</dbReference>
<dbReference type="SMART" id="SM00257">
    <property type="entry name" value="LysM"/>
    <property type="match status" value="1"/>
</dbReference>
<feature type="chain" id="PRO_5001868615" description="LysM domain-containing protein" evidence="2">
    <location>
        <begin position="26"/>
        <end position="414"/>
    </location>
</feature>
<name>A0A091AQ40_9GAMM</name>
<feature type="region of interest" description="Disordered" evidence="1">
    <location>
        <begin position="33"/>
        <end position="55"/>
    </location>
</feature>
<dbReference type="STRING" id="1121015.GCA_000420545_00299"/>
<dbReference type="Gene3D" id="1.10.530.10">
    <property type="match status" value="1"/>
</dbReference>
<dbReference type="PROSITE" id="PS51782">
    <property type="entry name" value="LYSM"/>
    <property type="match status" value="1"/>
</dbReference>
<dbReference type="InterPro" id="IPR008258">
    <property type="entry name" value="Transglycosylase_SLT_dom_1"/>
</dbReference>
<evidence type="ECO:0000313" key="5">
    <source>
        <dbReference type="Proteomes" id="UP000029385"/>
    </source>
</evidence>
<dbReference type="InterPro" id="IPR023346">
    <property type="entry name" value="Lysozyme-like_dom_sf"/>
</dbReference>
<evidence type="ECO:0000256" key="2">
    <source>
        <dbReference type="SAM" id="SignalP"/>
    </source>
</evidence>
<dbReference type="eggNOG" id="COG0741">
    <property type="taxonomic scope" value="Bacteria"/>
</dbReference>
<dbReference type="PATRIC" id="fig|1121015.4.peg.2708"/>
<dbReference type="InterPro" id="IPR018392">
    <property type="entry name" value="LysM"/>
</dbReference>
<feature type="signal peptide" evidence="2">
    <location>
        <begin position="1"/>
        <end position="25"/>
    </location>
</feature>
<reference evidence="4 5" key="1">
    <citation type="submission" date="2013-09" db="EMBL/GenBank/DDBJ databases">
        <title>Genome sequencing of Arenimonas oryziterrae.</title>
        <authorList>
            <person name="Chen F."/>
            <person name="Wang G."/>
        </authorList>
    </citation>
    <scope>NUCLEOTIDE SEQUENCE [LARGE SCALE GENOMIC DNA]</scope>
    <source>
        <strain evidence="4 5">YC6267</strain>
    </source>
</reference>
<sequence>MEGWFPRMNSRSMIFALAAAGLLSACQTAVRPNRPEPVAGNPTVPATPTTGTVPPVEGNEPALDLPLEAGIPITAASGQRRGEDVFLRLRGGFSAGACDAGSHAALWRKRYAQSPRAFAQHLENILPMLDFVSREVERDGLPAEFALIPLVESWYRPDALGAGGPAGMWQMIGSTARNHGIHIQSGYDGRLSPVESTRAALSYLKTLQKMFDGWQPTVMAYNAGEYRVLNAFKRNGSREASGEKRLPKGLSNITYDYVAKLQALSCLISEPERQGLVLPMDARFVPLEPILVDAKVRTLGQLSKGSGIPEAALRRLNPGFRTGRIVPGVPRLVLMPSGAAPVTVADTDAADDTVEPSIDEAAATSGAKTHRVRAGDTPWSIAKRYGLSIQQLLRVNNLGRKAVLRPGQTLKILP</sequence>
<dbReference type="PANTHER" id="PTHR33734:SF22">
    <property type="entry name" value="MEMBRANE-BOUND LYTIC MUREIN TRANSGLYCOSYLASE D"/>
    <property type="match status" value="1"/>
</dbReference>
<dbReference type="SUPFAM" id="SSF54106">
    <property type="entry name" value="LysM domain"/>
    <property type="match status" value="1"/>
</dbReference>
<dbReference type="SUPFAM" id="SSF53955">
    <property type="entry name" value="Lysozyme-like"/>
    <property type="match status" value="1"/>
</dbReference>
<evidence type="ECO:0000259" key="3">
    <source>
        <dbReference type="PROSITE" id="PS51782"/>
    </source>
</evidence>